<dbReference type="Pfam" id="PF07496">
    <property type="entry name" value="zf-CW"/>
    <property type="match status" value="1"/>
</dbReference>
<accession>A0AA35ZXZ8</accession>
<evidence type="ECO:0000256" key="4">
    <source>
        <dbReference type="ARBA" id="ARBA00022833"/>
    </source>
</evidence>
<feature type="compositionally biased region" description="Polar residues" evidence="9">
    <location>
        <begin position="236"/>
        <end position="251"/>
    </location>
</feature>
<keyword evidence="6" id="KW-0238">DNA-binding</keyword>
<dbReference type="PANTHER" id="PTHR46245:SF3">
    <property type="entry name" value="B3 DOMAIN-CONTAINING TRANSCRIPTION REPRESSOR VAL1"/>
    <property type="match status" value="1"/>
</dbReference>
<dbReference type="SMART" id="SM01019">
    <property type="entry name" value="B3"/>
    <property type="match status" value="1"/>
</dbReference>
<feature type="region of interest" description="Disordered" evidence="9">
    <location>
        <begin position="221"/>
        <end position="313"/>
    </location>
</feature>
<keyword evidence="2" id="KW-0479">Metal-binding</keyword>
<dbReference type="InterPro" id="IPR015300">
    <property type="entry name" value="DNA-bd_pseudobarrel_sf"/>
</dbReference>
<evidence type="ECO:0000256" key="1">
    <source>
        <dbReference type="ARBA" id="ARBA00004123"/>
    </source>
</evidence>
<keyword evidence="13" id="KW-1185">Reference proteome</keyword>
<dbReference type="PROSITE" id="PS50863">
    <property type="entry name" value="B3"/>
    <property type="match status" value="1"/>
</dbReference>
<dbReference type="GO" id="GO:0008270">
    <property type="term" value="F:zinc ion binding"/>
    <property type="evidence" value="ECO:0007669"/>
    <property type="project" value="UniProtKB-KW"/>
</dbReference>
<dbReference type="InterPro" id="IPR057743">
    <property type="entry name" value="Zfn_VAL1-3_N"/>
</dbReference>
<evidence type="ECO:0000259" key="10">
    <source>
        <dbReference type="PROSITE" id="PS50863"/>
    </source>
</evidence>
<evidence type="ECO:0000256" key="2">
    <source>
        <dbReference type="ARBA" id="ARBA00022723"/>
    </source>
</evidence>
<comment type="subcellular location">
    <subcellularLocation>
        <location evidence="1">Nucleus</location>
    </subcellularLocation>
</comment>
<evidence type="ECO:0000256" key="9">
    <source>
        <dbReference type="SAM" id="MobiDB-lite"/>
    </source>
</evidence>
<feature type="compositionally biased region" description="Polar residues" evidence="9">
    <location>
        <begin position="277"/>
        <end position="293"/>
    </location>
</feature>
<dbReference type="PROSITE" id="PS51050">
    <property type="entry name" value="ZF_CW"/>
    <property type="match status" value="1"/>
</dbReference>
<dbReference type="InterPro" id="IPR003340">
    <property type="entry name" value="B3_DNA-bd"/>
</dbReference>
<dbReference type="AlphaFoldDB" id="A0AA35ZXZ8"/>
<evidence type="ECO:0000256" key="6">
    <source>
        <dbReference type="ARBA" id="ARBA00023125"/>
    </source>
</evidence>
<dbReference type="InterPro" id="IPR011124">
    <property type="entry name" value="Znf_CW"/>
</dbReference>
<evidence type="ECO:0008006" key="14">
    <source>
        <dbReference type="Google" id="ProtNLM"/>
    </source>
</evidence>
<protein>
    <recommendedName>
        <fullName evidence="14">B3 domain-containing transcription repressor VAL1</fullName>
    </recommendedName>
</protein>
<dbReference type="GO" id="GO:0005634">
    <property type="term" value="C:nucleus"/>
    <property type="evidence" value="ECO:0007669"/>
    <property type="project" value="UniProtKB-SubCell"/>
</dbReference>
<evidence type="ECO:0000256" key="5">
    <source>
        <dbReference type="ARBA" id="ARBA00023015"/>
    </source>
</evidence>
<dbReference type="GO" id="GO:0003677">
    <property type="term" value="F:DNA binding"/>
    <property type="evidence" value="ECO:0007669"/>
    <property type="project" value="UniProtKB-KW"/>
</dbReference>
<dbReference type="FunFam" id="2.40.330.10:FF:000006">
    <property type="entry name" value="B3 domain-containing transcription repressor VAL1"/>
    <property type="match status" value="1"/>
</dbReference>
<dbReference type="Pfam" id="PF02362">
    <property type="entry name" value="B3"/>
    <property type="match status" value="1"/>
</dbReference>
<evidence type="ECO:0000256" key="8">
    <source>
        <dbReference type="ARBA" id="ARBA00023242"/>
    </source>
</evidence>
<dbReference type="Gene3D" id="2.40.330.10">
    <property type="entry name" value="DNA-binding pseudobarrel domain"/>
    <property type="match status" value="1"/>
</dbReference>
<keyword evidence="5" id="KW-0805">Transcription regulation</keyword>
<dbReference type="EMBL" id="OX465085">
    <property type="protein sequence ID" value="CAI9300960.1"/>
    <property type="molecule type" value="Genomic_DNA"/>
</dbReference>
<dbReference type="SUPFAM" id="SSF101936">
    <property type="entry name" value="DNA-binding pseudobarrel domain"/>
    <property type="match status" value="1"/>
</dbReference>
<evidence type="ECO:0000313" key="12">
    <source>
        <dbReference type="EMBL" id="CAI9300960.1"/>
    </source>
</evidence>
<name>A0AA35ZXZ8_LACSI</name>
<dbReference type="Pfam" id="PF25813">
    <property type="entry name" value="zf_VAL1_N"/>
    <property type="match status" value="1"/>
</dbReference>
<keyword evidence="3" id="KW-0863">Zinc-finger</keyword>
<feature type="region of interest" description="Disordered" evidence="9">
    <location>
        <begin position="147"/>
        <end position="167"/>
    </location>
</feature>
<keyword evidence="8" id="KW-0539">Nucleus</keyword>
<sequence>MSSSKVCMNGLCGAKTTPQWKRGWPMKAGGFATLCYTCGIAYENVTYCERFHLNEPGWRECKFCEKPVHCGCVVSKYLHECLDLGGISCIKCTRARGTQALKPIQSYPTDIPNGFIPFSATWHSSVIGNRINGGASLEKGKLTQLSESIEKHHQPSPPTPSLTHQIKQDENRISSNKELSTMFPSASSLFGTQDHHNNSGRTDLGLKALYEAIPSQTSLSYSLGNNNNNNNNNNNALTTPTKAPNANASSSDGREAEKVAGFKQGQRSRVTFPKPSKTGTGSSNSQRSQSNKGVVSENRVARPPAEGRGRNQLLPRYWPKITDQELLQISGDLNSNCTITPLFEKVLSASDAGRIGRLVLPKACAEAYFPAINQSEGLPIRIQDIKGKEWTFQFRFWPNNNSRMYVLEGVTPCIQNMQLQAGDTVIFSRLDPGEKLVIGCRKATISAEIQEGETAGVAGGTSGGNGNVGTKNMEQEGMGNGDSAQAQRGAVVNVIQEKNKKTRNIGSKNKRLLMHNEDAMELKVTWEEAHELLRPPPTSKPTLSMIENCEFEEYDEPPVFGKKTVFTSHASGSQEQWGQCDSCSKWRKLPPDVLLPSKWTCSDNVWDPDRCSCSVPDEINTRDLERIFKFGKEMKKRKHPEGRGVEEQEPSGLDALATAAVLGESEFGESSAAGPTTRHPRHRPGCTCIVCIQPPSGKGKHKPNCFCNVCLTVKRRFKTLMLRKKKRLSDREAEVAQKALAASLSNGIGISQQNGIELEVEVGESSSKGGGQRLDLNCDPDKEEEMTPVATSNTNNNNASGLTIEWERLLEVLVPCSQPPPPPKATTEMEVCPAVEIKAEGQPSSLAAATDETPVPMVDVVEAEVEVEMEDKLVEEDR</sequence>
<dbReference type="PANTHER" id="PTHR46245">
    <property type="entry name" value="B3 DOMAIN-CONTAINING PROTEIN OS07G0563300"/>
    <property type="match status" value="1"/>
</dbReference>
<dbReference type="Proteomes" id="UP001177003">
    <property type="component" value="Chromosome 9"/>
</dbReference>
<evidence type="ECO:0000313" key="13">
    <source>
        <dbReference type="Proteomes" id="UP001177003"/>
    </source>
</evidence>
<organism evidence="12 13">
    <name type="scientific">Lactuca saligna</name>
    <name type="common">Willowleaf lettuce</name>
    <dbReference type="NCBI Taxonomy" id="75948"/>
    <lineage>
        <taxon>Eukaryota</taxon>
        <taxon>Viridiplantae</taxon>
        <taxon>Streptophyta</taxon>
        <taxon>Embryophyta</taxon>
        <taxon>Tracheophyta</taxon>
        <taxon>Spermatophyta</taxon>
        <taxon>Magnoliopsida</taxon>
        <taxon>eudicotyledons</taxon>
        <taxon>Gunneridae</taxon>
        <taxon>Pentapetalae</taxon>
        <taxon>asterids</taxon>
        <taxon>campanulids</taxon>
        <taxon>Asterales</taxon>
        <taxon>Asteraceae</taxon>
        <taxon>Cichorioideae</taxon>
        <taxon>Cichorieae</taxon>
        <taxon>Lactucinae</taxon>
        <taxon>Lactuca</taxon>
    </lineage>
</organism>
<keyword evidence="4" id="KW-0862">Zinc</keyword>
<feature type="domain" description="TF-B3" evidence="10">
    <location>
        <begin position="343"/>
        <end position="444"/>
    </location>
</feature>
<gene>
    <name evidence="12" type="ORF">LSALG_LOCUS39552</name>
</gene>
<evidence type="ECO:0000259" key="11">
    <source>
        <dbReference type="PROSITE" id="PS51050"/>
    </source>
</evidence>
<proteinExistence type="predicted"/>
<feature type="compositionally biased region" description="Low complexity" evidence="9">
    <location>
        <begin position="225"/>
        <end position="235"/>
    </location>
</feature>
<keyword evidence="7" id="KW-0804">Transcription</keyword>
<evidence type="ECO:0000256" key="3">
    <source>
        <dbReference type="ARBA" id="ARBA00022771"/>
    </source>
</evidence>
<feature type="domain" description="CW-type" evidence="11">
    <location>
        <begin position="571"/>
        <end position="621"/>
    </location>
</feature>
<dbReference type="InterPro" id="IPR013088">
    <property type="entry name" value="Znf_NHR/GATA"/>
</dbReference>
<reference evidence="12" key="1">
    <citation type="submission" date="2023-04" db="EMBL/GenBank/DDBJ databases">
        <authorList>
            <person name="Vijverberg K."/>
            <person name="Xiong W."/>
            <person name="Schranz E."/>
        </authorList>
    </citation>
    <scope>NUCLEOTIDE SEQUENCE</scope>
</reference>
<feature type="compositionally biased region" description="Gly residues" evidence="9">
    <location>
        <begin position="457"/>
        <end position="467"/>
    </location>
</feature>
<dbReference type="Gene3D" id="3.30.40.100">
    <property type="match status" value="1"/>
</dbReference>
<dbReference type="CDD" id="cd10017">
    <property type="entry name" value="B3_DNA"/>
    <property type="match status" value="1"/>
</dbReference>
<evidence type="ECO:0000256" key="7">
    <source>
        <dbReference type="ARBA" id="ARBA00023163"/>
    </source>
</evidence>
<feature type="region of interest" description="Disordered" evidence="9">
    <location>
        <begin position="456"/>
        <end position="485"/>
    </location>
</feature>
<dbReference type="Gene3D" id="3.30.50.10">
    <property type="entry name" value="Erythroid Transcription Factor GATA-1, subunit A"/>
    <property type="match status" value="1"/>
</dbReference>
<dbReference type="GO" id="GO:0006355">
    <property type="term" value="P:regulation of DNA-templated transcription"/>
    <property type="evidence" value="ECO:0007669"/>
    <property type="project" value="InterPro"/>
</dbReference>